<dbReference type="InterPro" id="IPR002110">
    <property type="entry name" value="Ankyrin_rpt"/>
</dbReference>
<comment type="caution">
    <text evidence="5">The sequence shown here is derived from an EMBL/GenBank/DDBJ whole genome shotgun (WGS) entry which is preliminary data.</text>
</comment>
<name>A0A819CM74_9BILA</name>
<dbReference type="SUPFAM" id="SSF48403">
    <property type="entry name" value="Ankyrin repeat"/>
    <property type="match status" value="1"/>
</dbReference>
<protein>
    <submittedName>
        <fullName evidence="5">Uncharacterized protein</fullName>
    </submittedName>
</protein>
<dbReference type="Gene3D" id="1.25.40.20">
    <property type="entry name" value="Ankyrin repeat-containing domain"/>
    <property type="match status" value="2"/>
</dbReference>
<feature type="region of interest" description="Disordered" evidence="4">
    <location>
        <begin position="18"/>
        <end position="48"/>
    </location>
</feature>
<dbReference type="PANTHER" id="PTHR24161:SF85">
    <property type="entry name" value="PALMITOYLTRANSFERASE HIP14"/>
    <property type="match status" value="1"/>
</dbReference>
<dbReference type="EMBL" id="CAJOAZ010001405">
    <property type="protein sequence ID" value="CAF3810251.1"/>
    <property type="molecule type" value="Genomic_DNA"/>
</dbReference>
<dbReference type="PROSITE" id="PS50088">
    <property type="entry name" value="ANK_REPEAT"/>
    <property type="match status" value="3"/>
</dbReference>
<evidence type="ECO:0000256" key="3">
    <source>
        <dbReference type="PROSITE-ProRule" id="PRU00023"/>
    </source>
</evidence>
<sequence>MGTAPVAMASNKINDKSSPLYIQPVTHEPSNPSAMSTHSSAGSTTVVDMESERNPLFPTMLDNVPMIKDNIEEQLQATLRQIAIGNLDWEVFEKDPNYKPVIYPIISYSQPYYQSAESKRSLRAKLQLHQERKFLQSMDGDLLCALHYAVLHSNVHVCEKLLVDKKCDIDIPGINQETVLHMFARRRERTKDVNILNKTPLHLACSLPPSKDVKEIIDLLLAKPQEYLTSSEYDKYVNMPDAAQKSPLCLAAEKNNTDADRDKWLLPGGKSLTEQLLYAPDDEGNTPLHLACEQGNLPVCKELITGMKKNESDLGYLEVVDFKDRTPLHECALLGNVALLQVLLPSGLNKSTAKQILDRVRDSDGKTPLHLACAEGKLEMVQQLIETFGVSINTRAEKSDTPFFSACEGGHLDVVNYLLKQPSIDTTARNSKGLNALDTAIINHQEPVVRRLLECENWRRLMENAHYGEGDEFDVPSTPMRELIIFMPDIAYDVIENKLTKVIGGENQAVHQATYDYSFFDDQYSIRDWTYGK</sequence>
<keyword evidence="2 3" id="KW-0040">ANK repeat</keyword>
<dbReference type="Pfam" id="PF00023">
    <property type="entry name" value="Ank"/>
    <property type="match status" value="1"/>
</dbReference>
<evidence type="ECO:0000256" key="4">
    <source>
        <dbReference type="SAM" id="MobiDB-lite"/>
    </source>
</evidence>
<dbReference type="SUPFAM" id="SSF140860">
    <property type="entry name" value="Pseudo ankyrin repeat-like"/>
    <property type="match status" value="1"/>
</dbReference>
<dbReference type="PANTHER" id="PTHR24161">
    <property type="entry name" value="ANK_REP_REGION DOMAIN-CONTAINING PROTEIN-RELATED"/>
    <property type="match status" value="1"/>
</dbReference>
<evidence type="ECO:0000313" key="5">
    <source>
        <dbReference type="EMBL" id="CAF3810251.1"/>
    </source>
</evidence>
<dbReference type="InterPro" id="IPR036770">
    <property type="entry name" value="Ankyrin_rpt-contain_sf"/>
</dbReference>
<dbReference type="PROSITE" id="PS50297">
    <property type="entry name" value="ANK_REP_REGION"/>
    <property type="match status" value="2"/>
</dbReference>
<evidence type="ECO:0000313" key="6">
    <source>
        <dbReference type="Proteomes" id="UP000663844"/>
    </source>
</evidence>
<dbReference type="Proteomes" id="UP000663844">
    <property type="component" value="Unassembled WGS sequence"/>
</dbReference>
<dbReference type="Pfam" id="PF12796">
    <property type="entry name" value="Ank_2"/>
    <property type="match status" value="2"/>
</dbReference>
<gene>
    <name evidence="5" type="ORF">OXD698_LOCUS18788</name>
</gene>
<feature type="repeat" description="ANK" evidence="3">
    <location>
        <begin position="323"/>
        <end position="355"/>
    </location>
</feature>
<evidence type="ECO:0000256" key="2">
    <source>
        <dbReference type="ARBA" id="ARBA00023043"/>
    </source>
</evidence>
<feature type="compositionally biased region" description="Polar residues" evidence="4">
    <location>
        <begin position="28"/>
        <end position="46"/>
    </location>
</feature>
<reference evidence="5" key="1">
    <citation type="submission" date="2021-02" db="EMBL/GenBank/DDBJ databases">
        <authorList>
            <person name="Nowell W R."/>
        </authorList>
    </citation>
    <scope>NUCLEOTIDE SEQUENCE</scope>
</reference>
<feature type="repeat" description="ANK" evidence="3">
    <location>
        <begin position="364"/>
        <end position="397"/>
    </location>
</feature>
<keyword evidence="1" id="KW-0677">Repeat</keyword>
<feature type="repeat" description="ANK" evidence="3">
    <location>
        <begin position="283"/>
        <end position="304"/>
    </location>
</feature>
<dbReference type="SMART" id="SM00248">
    <property type="entry name" value="ANK"/>
    <property type="match status" value="7"/>
</dbReference>
<proteinExistence type="predicted"/>
<accession>A0A819CM74</accession>
<dbReference type="AlphaFoldDB" id="A0A819CM74"/>
<organism evidence="5 6">
    <name type="scientific">Adineta steineri</name>
    <dbReference type="NCBI Taxonomy" id="433720"/>
    <lineage>
        <taxon>Eukaryota</taxon>
        <taxon>Metazoa</taxon>
        <taxon>Spiralia</taxon>
        <taxon>Gnathifera</taxon>
        <taxon>Rotifera</taxon>
        <taxon>Eurotatoria</taxon>
        <taxon>Bdelloidea</taxon>
        <taxon>Adinetida</taxon>
        <taxon>Adinetidae</taxon>
        <taxon>Adineta</taxon>
    </lineage>
</organism>
<evidence type="ECO:0000256" key="1">
    <source>
        <dbReference type="ARBA" id="ARBA00022737"/>
    </source>
</evidence>